<evidence type="ECO:0000256" key="3">
    <source>
        <dbReference type="ARBA" id="ARBA00022628"/>
    </source>
</evidence>
<evidence type="ECO:0000256" key="2">
    <source>
        <dbReference type="ARBA" id="ARBA00008465"/>
    </source>
</evidence>
<reference evidence="7 8" key="1">
    <citation type="submission" date="2020-01" db="EMBL/GenBank/DDBJ databases">
        <title>A novel Bacillus sp. from Pasinler.</title>
        <authorList>
            <person name="Adiguzel A."/>
            <person name="Ay H."/>
            <person name="Baltaci M.O."/>
        </authorList>
    </citation>
    <scope>NUCLEOTIDE SEQUENCE [LARGE SCALE GENOMIC DNA]</scope>
    <source>
        <strain evidence="7 8">P1</strain>
    </source>
</reference>
<name>A0ABX0A2L7_9BACI</name>
<dbReference type="Gene3D" id="3.20.20.240">
    <property type="entry name" value="Methylmalonyl-CoA mutase"/>
    <property type="match status" value="1"/>
</dbReference>
<dbReference type="InterPro" id="IPR016176">
    <property type="entry name" value="Cbl-dep_enz_cat"/>
</dbReference>
<dbReference type="EMBL" id="JAACYS010000008">
    <property type="protein sequence ID" value="NCU16761.1"/>
    <property type="molecule type" value="Genomic_DNA"/>
</dbReference>
<dbReference type="InterPro" id="IPR006099">
    <property type="entry name" value="MeMalonylCoA_mutase_a/b_cat"/>
</dbReference>
<evidence type="ECO:0000256" key="5">
    <source>
        <dbReference type="ARBA" id="ARBA00023285"/>
    </source>
</evidence>
<evidence type="ECO:0000313" key="8">
    <source>
        <dbReference type="Proteomes" id="UP000743899"/>
    </source>
</evidence>
<sequence>MKDLQRGNLQAAITAQFPTRTYEDWLEVANKSLKGKTVSEFVRNTYEDIKIKPLYTNADLPKKQIDLGEYESDWKIAQQIIGESIEEINKNLHEAIEYGQNTISIKIPNDLNKNNIGKLFSEINFDELSFFIDGKEEILPFYQILLDYVENNNIKGFIGFDPVRTKVESGNDDEKYLFQLWIDSIKTLSKQAPNLKTIFVDGRVFEQTGGNAVQQIAYTLSSAVEQIEQLKNADFPIEQFFKKAVVALNVQSNFFMEIAKLRAIRYLWYKLAEAYDVDKTMATLDLFAETTLINKSNLDIYTNMLRTGGEAFAAVVGQVQTLRVHPFDAVNENPSKLGIRVARNIHHLLREESSLANVKDPAQGSYFIENLTNELIEKSWQLFLQIENQGGFLEAFNSDAIQQQINENREKVLADFYTRKTKLIGTNQFVDLTEELSTSKPVVPNRRKLKQISFNELVENIAKDASIQEFFIEGEQAKPQKFEPFRLSEAYENLRFKAYERTKEGNELKIGLIGLGLLKDYKKVTDFVSDFCAGGGILAEPLQEEINLEEIPTVVSGAKEKIIGFAGTDDQFANAKSIIYKTIEQNRDKTYLVAGLKNKEMLNELIELGVKFFIDSKTNHVETLQQLHVELGGDQDETGV</sequence>
<proteinExistence type="inferred from homology"/>
<protein>
    <recommendedName>
        <fullName evidence="6">Methylmalonyl-CoA mutase alpha/beta chain catalytic domain-containing protein</fullName>
    </recommendedName>
</protein>
<evidence type="ECO:0000256" key="1">
    <source>
        <dbReference type="ARBA" id="ARBA00001922"/>
    </source>
</evidence>
<evidence type="ECO:0000313" key="7">
    <source>
        <dbReference type="EMBL" id="NCU16761.1"/>
    </source>
</evidence>
<dbReference type="Pfam" id="PF01642">
    <property type="entry name" value="MM_CoA_mutase"/>
    <property type="match status" value="1"/>
</dbReference>
<evidence type="ECO:0000259" key="6">
    <source>
        <dbReference type="Pfam" id="PF01642"/>
    </source>
</evidence>
<dbReference type="Proteomes" id="UP000743899">
    <property type="component" value="Unassembled WGS sequence"/>
</dbReference>
<keyword evidence="4" id="KW-0413">Isomerase</keyword>
<dbReference type="SUPFAM" id="SSF51703">
    <property type="entry name" value="Cobalamin (vitamin B12)-dependent enzymes"/>
    <property type="match status" value="1"/>
</dbReference>
<dbReference type="InterPro" id="IPR036724">
    <property type="entry name" value="Cobalamin-bd_sf"/>
</dbReference>
<comment type="caution">
    <text evidence="7">The sequence shown here is derived from an EMBL/GenBank/DDBJ whole genome shotgun (WGS) entry which is preliminary data.</text>
</comment>
<dbReference type="PANTHER" id="PTHR48101">
    <property type="entry name" value="METHYLMALONYL-COA MUTASE, MITOCHONDRIAL-RELATED"/>
    <property type="match status" value="1"/>
</dbReference>
<comment type="similarity">
    <text evidence="2">Belongs to the methylmalonyl-CoA mutase family.</text>
</comment>
<keyword evidence="8" id="KW-1185">Reference proteome</keyword>
<organism evidence="7 8">
    <name type="scientific">Pallidibacillus pasinlerensis</name>
    <dbReference type="NCBI Taxonomy" id="2703818"/>
    <lineage>
        <taxon>Bacteria</taxon>
        <taxon>Bacillati</taxon>
        <taxon>Bacillota</taxon>
        <taxon>Bacilli</taxon>
        <taxon>Bacillales</taxon>
        <taxon>Bacillaceae</taxon>
        <taxon>Pallidibacillus</taxon>
    </lineage>
</organism>
<gene>
    <name evidence="7" type="ORF">GW534_03100</name>
</gene>
<evidence type="ECO:0000256" key="4">
    <source>
        <dbReference type="ARBA" id="ARBA00023235"/>
    </source>
</evidence>
<keyword evidence="5" id="KW-0170">Cobalt</keyword>
<dbReference type="PANTHER" id="PTHR48101:SF1">
    <property type="entry name" value="METHYLMALONYL-COA MUTASE, LARGE SUBUNIT"/>
    <property type="match status" value="1"/>
</dbReference>
<keyword evidence="3" id="KW-0846">Cobalamin</keyword>
<accession>A0ABX0A2L7</accession>
<dbReference type="RefSeq" id="WP_161919596.1">
    <property type="nucleotide sequence ID" value="NZ_JAACYS010000008.1"/>
</dbReference>
<comment type="cofactor">
    <cofactor evidence="1">
        <name>adenosylcob(III)alamin</name>
        <dbReference type="ChEBI" id="CHEBI:18408"/>
    </cofactor>
</comment>
<feature type="domain" description="Methylmalonyl-CoA mutase alpha/beta chain catalytic" evidence="6">
    <location>
        <begin position="116"/>
        <end position="443"/>
    </location>
</feature>
<dbReference type="SUPFAM" id="SSF52242">
    <property type="entry name" value="Cobalamin (vitamin B12)-binding domain"/>
    <property type="match status" value="1"/>
</dbReference>
<dbReference type="Gene3D" id="3.40.50.280">
    <property type="entry name" value="Cobalamin-binding domain"/>
    <property type="match status" value="1"/>
</dbReference>